<comment type="caution">
    <text evidence="3">The sequence shown here is derived from an EMBL/GenBank/DDBJ whole genome shotgun (WGS) entry which is preliminary data.</text>
</comment>
<evidence type="ECO:0000313" key="3">
    <source>
        <dbReference type="EMBL" id="MCL1629140.1"/>
    </source>
</evidence>
<dbReference type="EMBL" id="JALZWP010000009">
    <property type="protein sequence ID" value="MCL1629140.1"/>
    <property type="molecule type" value="Genomic_DNA"/>
</dbReference>
<evidence type="ECO:0000313" key="4">
    <source>
        <dbReference type="Proteomes" id="UP001202550"/>
    </source>
</evidence>
<protein>
    <submittedName>
        <fullName evidence="3">Uncharacterized protein</fullName>
    </submittedName>
</protein>
<accession>A0ABT0M419</accession>
<name>A0ABT0M419_9RHOB</name>
<keyword evidence="2" id="KW-0812">Transmembrane</keyword>
<feature type="compositionally biased region" description="Pro residues" evidence="1">
    <location>
        <begin position="114"/>
        <end position="124"/>
    </location>
</feature>
<dbReference type="Proteomes" id="UP001202550">
    <property type="component" value="Unassembled WGS sequence"/>
</dbReference>
<feature type="region of interest" description="Disordered" evidence="1">
    <location>
        <begin position="89"/>
        <end position="124"/>
    </location>
</feature>
<gene>
    <name evidence="3" type="ORF">M3N55_10390</name>
</gene>
<keyword evidence="2" id="KW-0472">Membrane</keyword>
<evidence type="ECO:0000256" key="2">
    <source>
        <dbReference type="SAM" id="Phobius"/>
    </source>
</evidence>
<organism evidence="3 4">
    <name type="scientific">Roseinatronobacter domitianus</name>
    <dbReference type="NCBI Taxonomy" id="2940293"/>
    <lineage>
        <taxon>Bacteria</taxon>
        <taxon>Pseudomonadati</taxon>
        <taxon>Pseudomonadota</taxon>
        <taxon>Alphaproteobacteria</taxon>
        <taxon>Rhodobacterales</taxon>
        <taxon>Paracoccaceae</taxon>
        <taxon>Roseinatronobacter</taxon>
    </lineage>
</organism>
<keyword evidence="2" id="KW-1133">Transmembrane helix</keyword>
<feature type="transmembrane region" description="Helical" evidence="2">
    <location>
        <begin position="27"/>
        <end position="46"/>
    </location>
</feature>
<proteinExistence type="predicted"/>
<reference evidence="3 4" key="1">
    <citation type="submission" date="2022-05" db="EMBL/GenBank/DDBJ databases">
        <title>Seasonal and diel survey of microbial diversity of the Tyrrhenian coast.</title>
        <authorList>
            <person name="Gattoni G."/>
            <person name="Corral P."/>
        </authorList>
    </citation>
    <scope>NUCLEOTIDE SEQUENCE [LARGE SCALE GENOMIC DNA]</scope>
    <source>
        <strain evidence="3 4">V10</strain>
    </source>
</reference>
<dbReference type="RefSeq" id="WP_249058579.1">
    <property type="nucleotide sequence ID" value="NZ_JALZWP010000009.1"/>
</dbReference>
<sequence length="124" mass="13191">MIGQTAARLVLAHDLPQRLRMHAVRSALLALMMVLMLPLGALNAWVPAVADATPHNMQTPAQSSAQTPRTCRSGFLPGAGCAKFFTNEASQAASTRKANPAHPPAQAWKVQDQPAPPKAPPRRA</sequence>
<keyword evidence="4" id="KW-1185">Reference proteome</keyword>
<evidence type="ECO:0000256" key="1">
    <source>
        <dbReference type="SAM" id="MobiDB-lite"/>
    </source>
</evidence>